<dbReference type="SUPFAM" id="SSF53850">
    <property type="entry name" value="Periplasmic binding protein-like II"/>
    <property type="match status" value="1"/>
</dbReference>
<reference evidence="3 4" key="1">
    <citation type="submission" date="2017-05" db="EMBL/GenBank/DDBJ databases">
        <authorList>
            <person name="Song R."/>
            <person name="Chenine A.L."/>
            <person name="Ruprecht R.M."/>
        </authorList>
    </citation>
    <scope>NUCLEOTIDE SEQUENCE [LARGE SCALE GENOMIC DNA]</scope>
    <source>
        <strain evidence="3 4">DSM 26136</strain>
    </source>
</reference>
<dbReference type="CDD" id="cd07012">
    <property type="entry name" value="PBP2_Bug_TTT"/>
    <property type="match status" value="1"/>
</dbReference>
<dbReference type="KEGG" id="cser:CCO03_12745"/>
<feature type="compositionally biased region" description="Low complexity" evidence="2">
    <location>
        <begin position="55"/>
        <end position="66"/>
    </location>
</feature>
<dbReference type="Gene3D" id="3.40.190.150">
    <property type="entry name" value="Bordetella uptake gene, domain 1"/>
    <property type="match status" value="1"/>
</dbReference>
<dbReference type="InterPro" id="IPR005064">
    <property type="entry name" value="BUG"/>
</dbReference>
<name>A0A1Y0EPR6_9BURK</name>
<dbReference type="InterPro" id="IPR042100">
    <property type="entry name" value="Bug_dom1"/>
</dbReference>
<dbReference type="Pfam" id="PF03401">
    <property type="entry name" value="TctC"/>
    <property type="match status" value="1"/>
</dbReference>
<evidence type="ECO:0000313" key="3">
    <source>
        <dbReference type="EMBL" id="ARU05440.1"/>
    </source>
</evidence>
<dbReference type="Gene3D" id="3.40.190.10">
    <property type="entry name" value="Periplasmic binding protein-like II"/>
    <property type="match status" value="1"/>
</dbReference>
<accession>A0A1Y0EPR6</accession>
<dbReference type="AlphaFoldDB" id="A0A1Y0EPR6"/>
<dbReference type="PANTHER" id="PTHR42928:SF5">
    <property type="entry name" value="BLR1237 PROTEIN"/>
    <property type="match status" value="1"/>
</dbReference>
<evidence type="ECO:0000256" key="1">
    <source>
        <dbReference type="ARBA" id="ARBA00006987"/>
    </source>
</evidence>
<evidence type="ECO:0000256" key="2">
    <source>
        <dbReference type="SAM" id="MobiDB-lite"/>
    </source>
</evidence>
<feature type="compositionally biased region" description="Polar residues" evidence="2">
    <location>
        <begin position="8"/>
        <end position="21"/>
    </location>
</feature>
<comment type="similarity">
    <text evidence="1">Belongs to the UPF0065 (bug) family.</text>
</comment>
<dbReference type="Proteomes" id="UP000196138">
    <property type="component" value="Chromosome"/>
</dbReference>
<evidence type="ECO:0000313" key="4">
    <source>
        <dbReference type="Proteomes" id="UP000196138"/>
    </source>
</evidence>
<sequence length="477" mass="51088">MPLGTPLATRTRSARDPSSVSMRGRPTVRHDSPAGRFATALVAHSRAESPPPAPSSQADQPCPAQAHRQAASGRTIRVRRPRRLPCDRLHRLPLVLSCRLAAGANPDRTRCRSGGRLPPPPSSRPLAHTTAMHHPDRRRSLHVLTRLGAACLAGPLAAQAQPTQPPARLPSASAAAHFPQRALRLFNPFPVGGGPDGVSRLIAQKLGAAYQVPVVVDNRPGANGFLAIEAFRAASAPARDGHELIVLDLVHLAAYPWLFKRLPYDPERDFTPLLPLFRTHFFIAVGRHSPHHTLADLLAEAQRARLTYGSWAVGSPAHLGAAMLAEQTGTRMDHIVYKETAQLYADVANGTLSFALGTLATMRALVDGDRLRLLAVCASQRLGAHPQVPTVAEAGGPAGFTVAGINLLAGPAGLPPAVADQLWRDVGRSLQGPDVDAKFNAFGYEPFAMPRAELPAYLQAQRLTHQRLVRAANITPL</sequence>
<protein>
    <recommendedName>
        <fullName evidence="5">TctC</fullName>
    </recommendedName>
</protein>
<organism evidence="3 4">
    <name type="scientific">Comamonas serinivorans</name>
    <dbReference type="NCBI Taxonomy" id="1082851"/>
    <lineage>
        <taxon>Bacteria</taxon>
        <taxon>Pseudomonadati</taxon>
        <taxon>Pseudomonadota</taxon>
        <taxon>Betaproteobacteria</taxon>
        <taxon>Burkholderiales</taxon>
        <taxon>Comamonadaceae</taxon>
        <taxon>Comamonas</taxon>
    </lineage>
</organism>
<proteinExistence type="inferred from homology"/>
<gene>
    <name evidence="3" type="ORF">CCO03_12745</name>
</gene>
<dbReference type="EMBL" id="CP021455">
    <property type="protein sequence ID" value="ARU05440.1"/>
    <property type="molecule type" value="Genomic_DNA"/>
</dbReference>
<keyword evidence="4" id="KW-1185">Reference proteome</keyword>
<feature type="region of interest" description="Disordered" evidence="2">
    <location>
        <begin position="1"/>
        <end position="79"/>
    </location>
</feature>
<feature type="region of interest" description="Disordered" evidence="2">
    <location>
        <begin position="106"/>
        <end position="134"/>
    </location>
</feature>
<evidence type="ECO:0008006" key="5">
    <source>
        <dbReference type="Google" id="ProtNLM"/>
    </source>
</evidence>
<dbReference type="PANTHER" id="PTHR42928">
    <property type="entry name" value="TRICARBOXYLATE-BINDING PROTEIN"/>
    <property type="match status" value="1"/>
</dbReference>